<dbReference type="SUPFAM" id="SSF52540">
    <property type="entry name" value="P-loop containing nucleoside triphosphate hydrolases"/>
    <property type="match status" value="1"/>
</dbReference>
<dbReference type="EMBL" id="WKJK01000014">
    <property type="protein sequence ID" value="MRW93080.1"/>
    <property type="molecule type" value="Genomic_DNA"/>
</dbReference>
<name>A0A6I2L5M8_9BURK</name>
<keyword evidence="3" id="KW-0175">Coiled coil</keyword>
<dbReference type="PANTHER" id="PTHR23077:SF171">
    <property type="entry name" value="NUCLEAR VALOSIN-CONTAINING PROTEIN-LIKE"/>
    <property type="match status" value="1"/>
</dbReference>
<dbReference type="GO" id="GO:0005524">
    <property type="term" value="F:ATP binding"/>
    <property type="evidence" value="ECO:0007669"/>
    <property type="project" value="UniProtKB-KW"/>
</dbReference>
<dbReference type="AlphaFoldDB" id="A0A6I2L5M8"/>
<evidence type="ECO:0000256" key="3">
    <source>
        <dbReference type="ARBA" id="ARBA00023054"/>
    </source>
</evidence>
<evidence type="ECO:0000256" key="1">
    <source>
        <dbReference type="ARBA" id="ARBA00022741"/>
    </source>
</evidence>
<keyword evidence="6" id="KW-1185">Reference proteome</keyword>
<keyword evidence="1" id="KW-0547">Nucleotide-binding</keyword>
<dbReference type="Proteomes" id="UP000433309">
    <property type="component" value="Unassembled WGS sequence"/>
</dbReference>
<dbReference type="InterPro" id="IPR050168">
    <property type="entry name" value="AAA_ATPase_domain"/>
</dbReference>
<evidence type="ECO:0000259" key="4">
    <source>
        <dbReference type="SMART" id="SM00382"/>
    </source>
</evidence>
<dbReference type="InterPro" id="IPR027417">
    <property type="entry name" value="P-loop_NTPase"/>
</dbReference>
<dbReference type="Gene3D" id="3.40.50.300">
    <property type="entry name" value="P-loop containing nucleotide triphosphate hydrolases"/>
    <property type="match status" value="1"/>
</dbReference>
<proteinExistence type="predicted"/>
<dbReference type="InterPro" id="IPR011990">
    <property type="entry name" value="TPR-like_helical_dom_sf"/>
</dbReference>
<dbReference type="InterPro" id="IPR003959">
    <property type="entry name" value="ATPase_AAA_core"/>
</dbReference>
<keyword evidence="2" id="KW-0067">ATP-binding</keyword>
<dbReference type="Pfam" id="PF00004">
    <property type="entry name" value="AAA"/>
    <property type="match status" value="1"/>
</dbReference>
<reference evidence="5 6" key="1">
    <citation type="submission" date="2019-11" db="EMBL/GenBank/DDBJ databases">
        <title>Novel species isolated from a subtropical stream in China.</title>
        <authorList>
            <person name="Lu H."/>
        </authorList>
    </citation>
    <scope>NUCLEOTIDE SEQUENCE [LARGE SCALE GENOMIC DNA]</scope>
    <source>
        <strain evidence="5 6">FT80W</strain>
    </source>
</reference>
<protein>
    <submittedName>
        <fullName evidence="5">AAA family ATPase</fullName>
    </submittedName>
</protein>
<dbReference type="SUPFAM" id="SSF48452">
    <property type="entry name" value="TPR-like"/>
    <property type="match status" value="1"/>
</dbReference>
<organism evidence="5 6">
    <name type="scientific">Duganella guangzhouensis</name>
    <dbReference type="NCBI Taxonomy" id="2666084"/>
    <lineage>
        <taxon>Bacteria</taxon>
        <taxon>Pseudomonadati</taxon>
        <taxon>Pseudomonadota</taxon>
        <taxon>Betaproteobacteria</taxon>
        <taxon>Burkholderiales</taxon>
        <taxon>Oxalobacteraceae</taxon>
        <taxon>Telluria group</taxon>
        <taxon>Duganella</taxon>
    </lineage>
</organism>
<accession>A0A6I2L5M8</accession>
<dbReference type="GO" id="GO:0016887">
    <property type="term" value="F:ATP hydrolysis activity"/>
    <property type="evidence" value="ECO:0007669"/>
    <property type="project" value="InterPro"/>
</dbReference>
<evidence type="ECO:0000313" key="6">
    <source>
        <dbReference type="Proteomes" id="UP000433309"/>
    </source>
</evidence>
<feature type="domain" description="AAA+ ATPase" evidence="4">
    <location>
        <begin position="164"/>
        <end position="301"/>
    </location>
</feature>
<comment type="caution">
    <text evidence="5">The sequence shown here is derived from an EMBL/GenBank/DDBJ whole genome shotgun (WGS) entry which is preliminary data.</text>
</comment>
<dbReference type="InterPro" id="IPR003593">
    <property type="entry name" value="AAA+_ATPase"/>
</dbReference>
<dbReference type="FunFam" id="3.40.50.300:FF:001025">
    <property type="entry name" value="ATPase family, AAA domain-containing 2B"/>
    <property type="match status" value="1"/>
</dbReference>
<gene>
    <name evidence="5" type="ORF">GJ699_24070</name>
</gene>
<evidence type="ECO:0000313" key="5">
    <source>
        <dbReference type="EMBL" id="MRW93080.1"/>
    </source>
</evidence>
<dbReference type="PANTHER" id="PTHR23077">
    <property type="entry name" value="AAA-FAMILY ATPASE"/>
    <property type="match status" value="1"/>
</dbReference>
<dbReference type="SMART" id="SM00382">
    <property type="entry name" value="AAA"/>
    <property type="match status" value="1"/>
</dbReference>
<evidence type="ECO:0000256" key="2">
    <source>
        <dbReference type="ARBA" id="ARBA00022840"/>
    </source>
</evidence>
<dbReference type="Gene3D" id="1.10.8.60">
    <property type="match status" value="1"/>
</dbReference>
<sequence>MTMQREQLEAALVSDPFNIDNRVRYARLLLAAQEPQAALTQFELAERQRADAATLTGKAQALLALERDTDALNAYTAARQHDGFTPVDALEQLAQHARPSSGPALSLVGAGTGAAKVVPLKAPAADGVRFEDVGGMADLKKTLRLHIIEPFIRPSLFAKFKKQAGGGILLYGPPGCGKTMIARAIANECNASFVSVGISEVLSMWQGESERSLAALFEKARAQKPCVLFFDELDALAFSRSKAHSENSRTIVNEFLSQLDGFDRDNKNVLFLAATNMPWDVDQAMKRTGRFARQLFVPPPDAEARKHIVDIKLRDVPTEGIDVDALVAATPHYSGADIDGLIDLAKESAIHDILAGNPERAINQKDIDYALNEMQPSTVEWLKTARNLVRYAGSDDSYRDVEKYLKATRFI</sequence>